<dbReference type="AlphaFoldDB" id="A0A1M4TED0"/>
<evidence type="ECO:0000313" key="1">
    <source>
        <dbReference type="EMBL" id="SHE42806.1"/>
    </source>
</evidence>
<protein>
    <recommendedName>
        <fullName evidence="3">DUF2487 domain-containing protein</fullName>
    </recommendedName>
</protein>
<dbReference type="InterPro" id="IPR019615">
    <property type="entry name" value="DUF2487"/>
</dbReference>
<dbReference type="OrthoDB" id="2678750at2"/>
<dbReference type="STRING" id="112248.SAMN05444392_101431"/>
<keyword evidence="2" id="KW-1185">Reference proteome</keyword>
<evidence type="ECO:0000313" key="2">
    <source>
        <dbReference type="Proteomes" id="UP000184476"/>
    </source>
</evidence>
<dbReference type="Proteomes" id="UP000184476">
    <property type="component" value="Unassembled WGS sequence"/>
</dbReference>
<proteinExistence type="predicted"/>
<sequence length="148" mass="17344">MRFSTMSLDSWREIAPFVDTLCLPIYSLEITKEKLELSRGKMIEFLVDSLEKQLAGRMLLLPSIPFFGDYEGEFTPFLTSILNNWQNSGFQFVVVVMDQDYSFQFPEVEPLQILPYVLKTDDIQDVEQIDEESKELYQEVLQLWLKNA</sequence>
<reference evidence="1 2" key="1">
    <citation type="submission" date="2016-11" db="EMBL/GenBank/DDBJ databases">
        <authorList>
            <person name="Jaros S."/>
            <person name="Januszkiewicz K."/>
            <person name="Wedrychowicz H."/>
        </authorList>
    </citation>
    <scope>NUCLEOTIDE SEQUENCE [LARGE SCALE GENOMIC DNA]</scope>
    <source>
        <strain evidence="1 2">DSM 44666</strain>
    </source>
</reference>
<organism evidence="1 2">
    <name type="scientific">Seinonella peptonophila</name>
    <dbReference type="NCBI Taxonomy" id="112248"/>
    <lineage>
        <taxon>Bacteria</taxon>
        <taxon>Bacillati</taxon>
        <taxon>Bacillota</taxon>
        <taxon>Bacilli</taxon>
        <taxon>Bacillales</taxon>
        <taxon>Thermoactinomycetaceae</taxon>
        <taxon>Seinonella</taxon>
    </lineage>
</organism>
<accession>A0A1M4TED0</accession>
<dbReference type="RefSeq" id="WP_073151237.1">
    <property type="nucleotide sequence ID" value="NZ_FQVL01000001.1"/>
</dbReference>
<name>A0A1M4TED0_9BACL</name>
<dbReference type="EMBL" id="FQVL01000001">
    <property type="protein sequence ID" value="SHE42806.1"/>
    <property type="molecule type" value="Genomic_DNA"/>
</dbReference>
<dbReference type="Pfam" id="PF10673">
    <property type="entry name" value="DUF2487"/>
    <property type="match status" value="1"/>
</dbReference>
<gene>
    <name evidence="1" type="ORF">SAMN05444392_101431</name>
</gene>
<evidence type="ECO:0008006" key="3">
    <source>
        <dbReference type="Google" id="ProtNLM"/>
    </source>
</evidence>